<keyword evidence="8" id="KW-1185">Reference proteome</keyword>
<evidence type="ECO:0000256" key="6">
    <source>
        <dbReference type="SAM" id="Phobius"/>
    </source>
</evidence>
<dbReference type="Gene3D" id="1.20.1740.10">
    <property type="entry name" value="Amino acid/polyamine transporter I"/>
    <property type="match status" value="1"/>
</dbReference>
<keyword evidence="5 6" id="KW-0472">Membrane</keyword>
<feature type="transmembrane region" description="Helical" evidence="6">
    <location>
        <begin position="12"/>
        <end position="32"/>
    </location>
</feature>
<reference evidence="7" key="1">
    <citation type="journal article" date="2020" name="Stud. Mycol.">
        <title>101 Dothideomycetes genomes: a test case for predicting lifestyles and emergence of pathogens.</title>
        <authorList>
            <person name="Haridas S."/>
            <person name="Albert R."/>
            <person name="Binder M."/>
            <person name="Bloem J."/>
            <person name="Labutti K."/>
            <person name="Salamov A."/>
            <person name="Andreopoulos B."/>
            <person name="Baker S."/>
            <person name="Barry K."/>
            <person name="Bills G."/>
            <person name="Bluhm B."/>
            <person name="Cannon C."/>
            <person name="Castanera R."/>
            <person name="Culley D."/>
            <person name="Daum C."/>
            <person name="Ezra D."/>
            <person name="Gonzalez J."/>
            <person name="Henrissat B."/>
            <person name="Kuo A."/>
            <person name="Liang C."/>
            <person name="Lipzen A."/>
            <person name="Lutzoni F."/>
            <person name="Magnuson J."/>
            <person name="Mondo S."/>
            <person name="Nolan M."/>
            <person name="Ohm R."/>
            <person name="Pangilinan J."/>
            <person name="Park H.-J."/>
            <person name="Ramirez L."/>
            <person name="Alfaro M."/>
            <person name="Sun H."/>
            <person name="Tritt A."/>
            <person name="Yoshinaga Y."/>
            <person name="Zwiers L.-H."/>
            <person name="Turgeon B."/>
            <person name="Goodwin S."/>
            <person name="Spatafora J."/>
            <person name="Crous P."/>
            <person name="Grigoriev I."/>
        </authorList>
    </citation>
    <scope>NUCLEOTIDE SEQUENCE</scope>
    <source>
        <strain evidence="7">CBS 119925</strain>
    </source>
</reference>
<feature type="transmembrane region" description="Helical" evidence="6">
    <location>
        <begin position="301"/>
        <end position="323"/>
    </location>
</feature>
<dbReference type="OrthoDB" id="3257095at2759"/>
<feature type="transmembrane region" description="Helical" evidence="6">
    <location>
        <begin position="131"/>
        <end position="151"/>
    </location>
</feature>
<dbReference type="GO" id="GO:0016020">
    <property type="term" value="C:membrane"/>
    <property type="evidence" value="ECO:0007669"/>
    <property type="project" value="UniProtKB-SubCell"/>
</dbReference>
<evidence type="ECO:0000256" key="2">
    <source>
        <dbReference type="ARBA" id="ARBA00022448"/>
    </source>
</evidence>
<feature type="transmembrane region" description="Helical" evidence="6">
    <location>
        <begin position="38"/>
        <end position="57"/>
    </location>
</feature>
<proteinExistence type="predicted"/>
<dbReference type="PANTHER" id="PTHR45649">
    <property type="entry name" value="AMINO-ACID PERMEASE BAT1"/>
    <property type="match status" value="1"/>
</dbReference>
<feature type="non-terminal residue" evidence="7">
    <location>
        <position position="1"/>
    </location>
</feature>
<evidence type="ECO:0000313" key="7">
    <source>
        <dbReference type="EMBL" id="KAF2747009.1"/>
    </source>
</evidence>
<feature type="transmembrane region" description="Helical" evidence="6">
    <location>
        <begin position="367"/>
        <end position="392"/>
    </location>
</feature>
<feature type="transmembrane region" description="Helical" evidence="6">
    <location>
        <begin position="207"/>
        <end position="223"/>
    </location>
</feature>
<feature type="transmembrane region" description="Helical" evidence="6">
    <location>
        <begin position="413"/>
        <end position="432"/>
    </location>
</feature>
<name>A0A6A6VB90_9PLEO</name>
<dbReference type="EMBL" id="MU006575">
    <property type="protein sequence ID" value="KAF2747009.1"/>
    <property type="molecule type" value="Genomic_DNA"/>
</dbReference>
<keyword evidence="3 6" id="KW-0812">Transmembrane</keyword>
<dbReference type="Pfam" id="PF13520">
    <property type="entry name" value="AA_permease_2"/>
    <property type="match status" value="1"/>
</dbReference>
<sequence>QRYINQLGILNFGFTLQAAWEGIGLTANLIFINGGPVALVWGTLISGIGHTAIAASLGEMASMDPTVGAQYRWSARFALRYPEFWGLMQGKNRWITTFAWVVTAAGPVVLPATATQAIVGFYNQEYTPKQWHTTLLMWAYLCVAVFCNLYMRRILNTLETASGAFHFLFYIVCIAILTTMAERPRKEARFVFGELISGVSGWENPGVAFHLGLLTTIFPLLAYDSILHMVDETQKPRERVPRAMVYSVSLNSIMAFGYVICLMFCVGDVEKVSVAPQPILEIYYQATKSKGAATTILVGHIYIILVSISNCFASSSRLVWAFAKDGGLPFRSYFSRIHPTLEVPLYALGLVSLVCILLSLINLGSSVALSAILSIPTVALFVSYFIPIFHLVMRKLSGKHPRYGSFRFGRWGLPINLFSLCFCAWAAFWTAFPSSYPVRGVNMNYAGPAVIGLVLLALVDWSKKGKERFVVPTGVWNIEIDDGSEEADGRKGE</sequence>
<evidence type="ECO:0000256" key="3">
    <source>
        <dbReference type="ARBA" id="ARBA00022692"/>
    </source>
</evidence>
<evidence type="ECO:0000256" key="4">
    <source>
        <dbReference type="ARBA" id="ARBA00022989"/>
    </source>
</evidence>
<gene>
    <name evidence="7" type="ORF">M011DRAFT_403765</name>
</gene>
<dbReference type="InterPro" id="IPR002293">
    <property type="entry name" value="AA/rel_permease1"/>
</dbReference>
<feature type="transmembrane region" description="Helical" evidence="6">
    <location>
        <begin position="343"/>
        <end position="361"/>
    </location>
</feature>
<evidence type="ECO:0000313" key="8">
    <source>
        <dbReference type="Proteomes" id="UP000799440"/>
    </source>
</evidence>
<feature type="transmembrane region" description="Helical" evidence="6">
    <location>
        <begin position="444"/>
        <end position="461"/>
    </location>
</feature>
<accession>A0A6A6VB90</accession>
<dbReference type="PANTHER" id="PTHR45649:SF5">
    <property type="entry name" value="GABA TRANSPORTER (EUROFUNG)-RELATED"/>
    <property type="match status" value="1"/>
</dbReference>
<comment type="subcellular location">
    <subcellularLocation>
        <location evidence="1">Membrane</location>
        <topology evidence="1">Multi-pass membrane protein</topology>
    </subcellularLocation>
</comment>
<evidence type="ECO:0000256" key="1">
    <source>
        <dbReference type="ARBA" id="ARBA00004141"/>
    </source>
</evidence>
<dbReference type="PIRSF" id="PIRSF006060">
    <property type="entry name" value="AA_transporter"/>
    <property type="match status" value="1"/>
</dbReference>
<dbReference type="AlphaFoldDB" id="A0A6A6VB90"/>
<dbReference type="Proteomes" id="UP000799440">
    <property type="component" value="Unassembled WGS sequence"/>
</dbReference>
<feature type="transmembrane region" description="Helical" evidence="6">
    <location>
        <begin position="98"/>
        <end position="119"/>
    </location>
</feature>
<keyword evidence="2" id="KW-0813">Transport</keyword>
<keyword evidence="4 6" id="KW-1133">Transmembrane helix</keyword>
<organism evidence="7 8">
    <name type="scientific">Sporormia fimetaria CBS 119925</name>
    <dbReference type="NCBI Taxonomy" id="1340428"/>
    <lineage>
        <taxon>Eukaryota</taxon>
        <taxon>Fungi</taxon>
        <taxon>Dikarya</taxon>
        <taxon>Ascomycota</taxon>
        <taxon>Pezizomycotina</taxon>
        <taxon>Dothideomycetes</taxon>
        <taxon>Pleosporomycetidae</taxon>
        <taxon>Pleosporales</taxon>
        <taxon>Sporormiaceae</taxon>
        <taxon>Sporormia</taxon>
    </lineage>
</organism>
<feature type="transmembrane region" description="Helical" evidence="6">
    <location>
        <begin position="163"/>
        <end position="181"/>
    </location>
</feature>
<evidence type="ECO:0000256" key="5">
    <source>
        <dbReference type="ARBA" id="ARBA00023136"/>
    </source>
</evidence>
<feature type="transmembrane region" description="Helical" evidence="6">
    <location>
        <begin position="244"/>
        <end position="266"/>
    </location>
</feature>
<dbReference type="GO" id="GO:0022857">
    <property type="term" value="F:transmembrane transporter activity"/>
    <property type="evidence" value="ECO:0007669"/>
    <property type="project" value="InterPro"/>
</dbReference>
<protein>
    <submittedName>
        <fullName evidence="7">Amino acid transporter</fullName>
    </submittedName>
</protein>